<dbReference type="Pfam" id="PF13302">
    <property type="entry name" value="Acetyltransf_3"/>
    <property type="match status" value="1"/>
</dbReference>
<evidence type="ECO:0000259" key="1">
    <source>
        <dbReference type="PROSITE" id="PS51186"/>
    </source>
</evidence>
<dbReference type="InterPro" id="IPR016181">
    <property type="entry name" value="Acyl_CoA_acyltransferase"/>
</dbReference>
<dbReference type="EMBL" id="FQWD01000002">
    <property type="protein sequence ID" value="SHG20535.1"/>
    <property type="molecule type" value="Genomic_DNA"/>
</dbReference>
<dbReference type="RefSeq" id="WP_073320620.1">
    <property type="nucleotide sequence ID" value="NZ_FQWD01000002.1"/>
</dbReference>
<dbReference type="PROSITE" id="PS51186">
    <property type="entry name" value="GNAT"/>
    <property type="match status" value="1"/>
</dbReference>
<dbReference type="InterPro" id="IPR000182">
    <property type="entry name" value="GNAT_dom"/>
</dbReference>
<dbReference type="PANTHER" id="PTHR43792:SF1">
    <property type="entry name" value="N-ACETYLTRANSFERASE DOMAIN-CONTAINING PROTEIN"/>
    <property type="match status" value="1"/>
</dbReference>
<sequence length="173" mass="19339">MNTVIESGRVRFRQLTTEDVDFVLAITSDPDWLYFIGDRGVKEPDEAKQYINTSSSSFSQQGFGLWVVEIDVVEGDSRIGLCGFLHRSFLDCPDLGYAFLPHGRGQGLALEAVTLALRWAAKSGLNSQISAICRCDNTRSLHLLEKAGFTAMGKFFQRDVPSHQFFLKTIEPE</sequence>
<name>A0A1M5HX51_9ALTE</name>
<gene>
    <name evidence="2" type="ORF">SAMN05216361_1666</name>
</gene>
<evidence type="ECO:0000313" key="2">
    <source>
        <dbReference type="EMBL" id="SHG20535.1"/>
    </source>
</evidence>
<dbReference type="SUPFAM" id="SSF55729">
    <property type="entry name" value="Acyl-CoA N-acyltransferases (Nat)"/>
    <property type="match status" value="1"/>
</dbReference>
<dbReference type="AlphaFoldDB" id="A0A1M5HX51"/>
<dbReference type="GO" id="GO:0016747">
    <property type="term" value="F:acyltransferase activity, transferring groups other than amino-acyl groups"/>
    <property type="evidence" value="ECO:0007669"/>
    <property type="project" value="InterPro"/>
</dbReference>
<accession>A0A1M5HX51</accession>
<dbReference type="Gene3D" id="3.40.630.30">
    <property type="match status" value="1"/>
</dbReference>
<organism evidence="2 3">
    <name type="scientific">Marisediminitalea aggregata</name>
    <dbReference type="NCBI Taxonomy" id="634436"/>
    <lineage>
        <taxon>Bacteria</taxon>
        <taxon>Pseudomonadati</taxon>
        <taxon>Pseudomonadota</taxon>
        <taxon>Gammaproteobacteria</taxon>
        <taxon>Alteromonadales</taxon>
        <taxon>Alteromonadaceae</taxon>
        <taxon>Marisediminitalea</taxon>
    </lineage>
</organism>
<dbReference type="PANTHER" id="PTHR43792">
    <property type="entry name" value="GNAT FAMILY, PUTATIVE (AFU_ORTHOLOGUE AFUA_3G00765)-RELATED-RELATED"/>
    <property type="match status" value="1"/>
</dbReference>
<keyword evidence="2" id="KW-0808">Transferase</keyword>
<keyword evidence="3" id="KW-1185">Reference proteome</keyword>
<evidence type="ECO:0000313" key="3">
    <source>
        <dbReference type="Proteomes" id="UP000184520"/>
    </source>
</evidence>
<reference evidence="3" key="1">
    <citation type="submission" date="2016-11" db="EMBL/GenBank/DDBJ databases">
        <authorList>
            <person name="Varghese N."/>
            <person name="Submissions S."/>
        </authorList>
    </citation>
    <scope>NUCLEOTIDE SEQUENCE [LARGE SCALE GENOMIC DNA]</scope>
    <source>
        <strain evidence="3">CGMCC 1.8995</strain>
    </source>
</reference>
<proteinExistence type="predicted"/>
<dbReference type="InterPro" id="IPR051531">
    <property type="entry name" value="N-acetyltransferase"/>
</dbReference>
<dbReference type="STRING" id="634436.SAMN05216361_1666"/>
<protein>
    <submittedName>
        <fullName evidence="2">Protein N-acetyltransferase, RimJ/RimL family</fullName>
    </submittedName>
</protein>
<dbReference type="Proteomes" id="UP000184520">
    <property type="component" value="Unassembled WGS sequence"/>
</dbReference>
<feature type="domain" description="N-acetyltransferase" evidence="1">
    <location>
        <begin position="10"/>
        <end position="171"/>
    </location>
</feature>